<comment type="function">
    <text evidence="1">May bind long-chain fatty acids, such as palmitate, and may play a role in lipid transport or fatty acid metabolism.</text>
</comment>
<reference evidence="3" key="1">
    <citation type="submission" date="2020-08" db="EMBL/GenBank/DDBJ databases">
        <title>Genome public.</title>
        <authorList>
            <person name="Liu C."/>
            <person name="Sun Q."/>
        </authorList>
    </citation>
    <scope>NUCLEOTIDE SEQUENCE</scope>
    <source>
        <strain evidence="3">BX8</strain>
    </source>
</reference>
<dbReference type="RefSeq" id="WP_186886969.1">
    <property type="nucleotide sequence ID" value="NZ_JACONZ010000001.1"/>
</dbReference>
<dbReference type="GO" id="GO:0008289">
    <property type="term" value="F:lipid binding"/>
    <property type="evidence" value="ECO:0007669"/>
    <property type="project" value="UniProtKB-KW"/>
</dbReference>
<dbReference type="PROSITE" id="PS51482">
    <property type="entry name" value="DEGV"/>
    <property type="match status" value="1"/>
</dbReference>
<dbReference type="InterPro" id="IPR003797">
    <property type="entry name" value="DegV"/>
</dbReference>
<gene>
    <name evidence="3" type="ORF">H8S23_03840</name>
</gene>
<comment type="caution">
    <text evidence="3">The sequence shown here is derived from an EMBL/GenBank/DDBJ whole genome shotgun (WGS) entry which is preliminary data.</text>
</comment>
<sequence length="290" mass="32130">MRDYVILTDSSCDLPAEMGQQLEVTVLPLTFQIQGKEYANYLDGREIGFHEFYELIRSGEQSVTSAVNMDSWMAGMRPLLEEGKDLLVLAFSSGLSNTYNAAQLAAKELKGQYPDRRIYVVDTLSASLGEGLLVYLAVEKKRQGLSLEEVRDFAEQTKLHLCHWFTVDDLNHLKRGGRVSPTVALVGTMLGIKPVMHMDNEGHLIKVGTAKGRPASLKALVDRMEKLAVEPRRQTVFISHGDCPEDAGRVAEMVKKRFGCKTVMLNYVGPVIGAHSGPGTVALFFLGRER</sequence>
<proteinExistence type="predicted"/>
<organism evidence="3 4">
    <name type="scientific">Anaerofilum hominis</name>
    <dbReference type="NCBI Taxonomy" id="2763016"/>
    <lineage>
        <taxon>Bacteria</taxon>
        <taxon>Bacillati</taxon>
        <taxon>Bacillota</taxon>
        <taxon>Clostridia</taxon>
        <taxon>Eubacteriales</taxon>
        <taxon>Oscillospiraceae</taxon>
        <taxon>Anaerofilum</taxon>
    </lineage>
</organism>
<dbReference type="PANTHER" id="PTHR33434:SF3">
    <property type="entry name" value="DEGV DOMAIN-CONTAINING PROTEIN YITS"/>
    <property type="match status" value="1"/>
</dbReference>
<accession>A0A923I5D6</accession>
<dbReference type="Pfam" id="PF02645">
    <property type="entry name" value="DegV"/>
    <property type="match status" value="1"/>
</dbReference>
<evidence type="ECO:0000256" key="1">
    <source>
        <dbReference type="ARBA" id="ARBA00003238"/>
    </source>
</evidence>
<name>A0A923I5D6_9FIRM</name>
<dbReference type="InterPro" id="IPR050270">
    <property type="entry name" value="DegV_domain_contain"/>
</dbReference>
<protein>
    <submittedName>
        <fullName evidence="3">DegV family protein</fullName>
    </submittedName>
</protein>
<dbReference type="SUPFAM" id="SSF82549">
    <property type="entry name" value="DAK1/DegV-like"/>
    <property type="match status" value="1"/>
</dbReference>
<evidence type="ECO:0000313" key="4">
    <source>
        <dbReference type="Proteomes" id="UP000659630"/>
    </source>
</evidence>
<evidence type="ECO:0000256" key="2">
    <source>
        <dbReference type="ARBA" id="ARBA00023121"/>
    </source>
</evidence>
<evidence type="ECO:0000313" key="3">
    <source>
        <dbReference type="EMBL" id="MBC5580630.1"/>
    </source>
</evidence>
<dbReference type="AlphaFoldDB" id="A0A923I5D6"/>
<dbReference type="NCBIfam" id="TIGR00762">
    <property type="entry name" value="DegV"/>
    <property type="match status" value="1"/>
</dbReference>
<dbReference type="EMBL" id="JACONZ010000001">
    <property type="protein sequence ID" value="MBC5580630.1"/>
    <property type="molecule type" value="Genomic_DNA"/>
</dbReference>
<keyword evidence="4" id="KW-1185">Reference proteome</keyword>
<dbReference type="PANTHER" id="PTHR33434">
    <property type="entry name" value="DEGV DOMAIN-CONTAINING PROTEIN DR_1986-RELATED"/>
    <property type="match status" value="1"/>
</dbReference>
<keyword evidence="2" id="KW-0446">Lipid-binding</keyword>
<dbReference type="Gene3D" id="3.30.1180.10">
    <property type="match status" value="1"/>
</dbReference>
<dbReference type="InterPro" id="IPR043168">
    <property type="entry name" value="DegV_C"/>
</dbReference>
<dbReference type="Gene3D" id="3.40.50.10170">
    <property type="match status" value="1"/>
</dbReference>
<dbReference type="Proteomes" id="UP000659630">
    <property type="component" value="Unassembled WGS sequence"/>
</dbReference>